<evidence type="ECO:0000256" key="1">
    <source>
        <dbReference type="SAM" id="MobiDB-lite"/>
    </source>
</evidence>
<keyword evidence="4" id="KW-1185">Reference proteome</keyword>
<evidence type="ECO:0000259" key="2">
    <source>
        <dbReference type="Pfam" id="PF00899"/>
    </source>
</evidence>
<feature type="domain" description="THIF-type NAD/FAD binding fold" evidence="2">
    <location>
        <begin position="58"/>
        <end position="175"/>
    </location>
</feature>
<dbReference type="PANTHER" id="PTHR43267">
    <property type="entry name" value="TRNA THREONYLCARBAMOYLADENOSINE DEHYDRATASE"/>
    <property type="match status" value="1"/>
</dbReference>
<accession>A0ABS1JWY7</accession>
<dbReference type="InterPro" id="IPR035985">
    <property type="entry name" value="Ubiquitin-activating_enz"/>
</dbReference>
<dbReference type="Pfam" id="PF00899">
    <property type="entry name" value="ThiF"/>
    <property type="match status" value="1"/>
</dbReference>
<name>A0ABS1JWY7_9BURK</name>
<keyword evidence="3" id="KW-0548">Nucleotidyltransferase</keyword>
<proteinExistence type="predicted"/>
<evidence type="ECO:0000313" key="3">
    <source>
        <dbReference type="EMBL" id="MBL0428743.1"/>
    </source>
</evidence>
<dbReference type="InterPro" id="IPR000594">
    <property type="entry name" value="ThiF_NAD_FAD-bd"/>
</dbReference>
<comment type="caution">
    <text evidence="3">The sequence shown here is derived from an EMBL/GenBank/DDBJ whole genome shotgun (WGS) entry which is preliminary data.</text>
</comment>
<dbReference type="InterPro" id="IPR045886">
    <property type="entry name" value="ThiF/MoeB/HesA"/>
</dbReference>
<sequence length="312" mass="32922">MPGAKHNGVPGFRHVPSRRGSARGTALAAAGGRFAHVRVVPVYRDFLVDRTAGQIPASLQKSHVVVVGCGALGGQLALQLAQAGVGRLSLVDDDVFTWQNVGRHVLDGRSVGKWKAQELAAVIRASFPDISVKTYVAPWDSLKADDWAEVDSADLWVSATGDAASNQHLDELVAAGEVPATVFCWLEPFAVAGHAVLHLAGSSRLRGLTDSAGRMLEPVSDLLSAPPPPKEPSCGAFYQPYSSLASLSTVVLTGELVLDALAGRATVSTHRVWVGSAESFGGNGLQIHPAWHGRLANLGYNRRFDLPVPPTP</sequence>
<dbReference type="Proteomes" id="UP000622707">
    <property type="component" value="Unassembled WGS sequence"/>
</dbReference>
<gene>
    <name evidence="3" type="ORF">JI746_26805</name>
</gene>
<dbReference type="EMBL" id="JAEQND010000022">
    <property type="protein sequence ID" value="MBL0428743.1"/>
    <property type="molecule type" value="Genomic_DNA"/>
</dbReference>
<evidence type="ECO:0000313" key="4">
    <source>
        <dbReference type="Proteomes" id="UP000622707"/>
    </source>
</evidence>
<feature type="region of interest" description="Disordered" evidence="1">
    <location>
        <begin position="1"/>
        <end position="20"/>
    </location>
</feature>
<protein>
    <submittedName>
        <fullName evidence="3">ThiF family adenylyltransferase</fullName>
    </submittedName>
</protein>
<organism evidence="3 4">
    <name type="scientific">Ramlibacter alkalitolerans</name>
    <dbReference type="NCBI Taxonomy" id="2039631"/>
    <lineage>
        <taxon>Bacteria</taxon>
        <taxon>Pseudomonadati</taxon>
        <taxon>Pseudomonadota</taxon>
        <taxon>Betaproteobacteria</taxon>
        <taxon>Burkholderiales</taxon>
        <taxon>Comamonadaceae</taxon>
        <taxon>Ramlibacter</taxon>
    </lineage>
</organism>
<dbReference type="SUPFAM" id="SSF69572">
    <property type="entry name" value="Activating enzymes of the ubiquitin-like proteins"/>
    <property type="match status" value="1"/>
</dbReference>
<dbReference type="GO" id="GO:0016779">
    <property type="term" value="F:nucleotidyltransferase activity"/>
    <property type="evidence" value="ECO:0007669"/>
    <property type="project" value="UniProtKB-KW"/>
</dbReference>
<keyword evidence="3" id="KW-0808">Transferase</keyword>
<dbReference type="PANTHER" id="PTHR43267:SF1">
    <property type="entry name" value="TRNA THREONYLCARBAMOYLADENOSINE DEHYDRATASE"/>
    <property type="match status" value="1"/>
</dbReference>
<dbReference type="Gene3D" id="3.40.50.720">
    <property type="entry name" value="NAD(P)-binding Rossmann-like Domain"/>
    <property type="match status" value="1"/>
</dbReference>
<reference evidence="3 4" key="1">
    <citation type="journal article" date="2017" name="Int. J. Syst. Evol. Microbiol.">
        <title>Ramlibacter alkalitolerans sp. nov., alkali-tolerant bacterium isolated from soil of ginseng.</title>
        <authorList>
            <person name="Lee D.H."/>
            <person name="Cha C.J."/>
        </authorList>
    </citation>
    <scope>NUCLEOTIDE SEQUENCE [LARGE SCALE GENOMIC DNA]</scope>
    <source>
        <strain evidence="3 4">KACC 19305</strain>
    </source>
</reference>